<keyword evidence="5 7" id="KW-1133">Transmembrane helix</keyword>
<dbReference type="Proteomes" id="UP000276128">
    <property type="component" value="Unassembled WGS sequence"/>
</dbReference>
<keyword evidence="2 7" id="KW-0813">Transport</keyword>
<organism evidence="9 10">
    <name type="scientific">Paenibacillus whitsoniae</name>
    <dbReference type="NCBI Taxonomy" id="2496558"/>
    <lineage>
        <taxon>Bacteria</taxon>
        <taxon>Bacillati</taxon>
        <taxon>Bacillota</taxon>
        <taxon>Bacilli</taxon>
        <taxon>Bacillales</taxon>
        <taxon>Paenibacillaceae</taxon>
        <taxon>Paenibacillus</taxon>
    </lineage>
</organism>
<keyword evidence="3" id="KW-1003">Cell membrane</keyword>
<feature type="domain" description="ABC transmembrane type-1" evidence="8">
    <location>
        <begin position="67"/>
        <end position="278"/>
    </location>
</feature>
<dbReference type="InterPro" id="IPR035906">
    <property type="entry name" value="MetI-like_sf"/>
</dbReference>
<dbReference type="EMBL" id="RXHU01000009">
    <property type="protein sequence ID" value="RTE11444.1"/>
    <property type="molecule type" value="Genomic_DNA"/>
</dbReference>
<evidence type="ECO:0000256" key="7">
    <source>
        <dbReference type="RuleBase" id="RU363032"/>
    </source>
</evidence>
<feature type="transmembrane region" description="Helical" evidence="7">
    <location>
        <begin position="104"/>
        <end position="125"/>
    </location>
</feature>
<evidence type="ECO:0000256" key="1">
    <source>
        <dbReference type="ARBA" id="ARBA00004651"/>
    </source>
</evidence>
<proteinExistence type="inferred from homology"/>
<feature type="transmembrane region" description="Helical" evidence="7">
    <location>
        <begin position="152"/>
        <end position="176"/>
    </location>
</feature>
<comment type="subcellular location">
    <subcellularLocation>
        <location evidence="1 7">Cell membrane</location>
        <topology evidence="1 7">Multi-pass membrane protein</topology>
    </subcellularLocation>
</comment>
<accession>A0A430JK55</accession>
<evidence type="ECO:0000256" key="6">
    <source>
        <dbReference type="ARBA" id="ARBA00023136"/>
    </source>
</evidence>
<feature type="transmembrane region" description="Helical" evidence="7">
    <location>
        <begin position="197"/>
        <end position="216"/>
    </location>
</feature>
<evidence type="ECO:0000256" key="2">
    <source>
        <dbReference type="ARBA" id="ARBA00022448"/>
    </source>
</evidence>
<dbReference type="RefSeq" id="WP_126139614.1">
    <property type="nucleotide sequence ID" value="NZ_RXHU01000009.1"/>
</dbReference>
<keyword evidence="10" id="KW-1185">Reference proteome</keyword>
<protein>
    <submittedName>
        <fullName evidence="9">Sugar ABC transporter permease</fullName>
    </submittedName>
</protein>
<dbReference type="Pfam" id="PF00528">
    <property type="entry name" value="BPD_transp_1"/>
    <property type="match status" value="1"/>
</dbReference>
<dbReference type="SUPFAM" id="SSF161098">
    <property type="entry name" value="MetI-like"/>
    <property type="match status" value="1"/>
</dbReference>
<comment type="caution">
    <text evidence="9">The sequence shown here is derived from an EMBL/GenBank/DDBJ whole genome shotgun (WGS) entry which is preliminary data.</text>
</comment>
<dbReference type="Gene3D" id="1.10.3720.10">
    <property type="entry name" value="MetI-like"/>
    <property type="match status" value="1"/>
</dbReference>
<reference evidence="9 10" key="1">
    <citation type="submission" date="2018-12" db="EMBL/GenBank/DDBJ databases">
        <title>Bacillus ochoae sp. nov., Paenibacillus whitsoniae sp. nov., Paenibacillus spiritus sp. nov. Isolated from the Mars Exploration Rover during spacecraft assembly.</title>
        <authorList>
            <person name="Seuylemezian A."/>
            <person name="Vaishampayan P."/>
        </authorList>
    </citation>
    <scope>NUCLEOTIDE SEQUENCE [LARGE SCALE GENOMIC DNA]</scope>
    <source>
        <strain evidence="9 10">MER 54</strain>
    </source>
</reference>
<comment type="similarity">
    <text evidence="7">Belongs to the binding-protein-dependent transport system permease family.</text>
</comment>
<dbReference type="AlphaFoldDB" id="A0A430JK55"/>
<dbReference type="PANTHER" id="PTHR30193:SF1">
    <property type="entry name" value="ABC TRANSPORTER PERMEASE PROTEIN YESP-RELATED"/>
    <property type="match status" value="1"/>
</dbReference>
<dbReference type="PROSITE" id="PS50928">
    <property type="entry name" value="ABC_TM1"/>
    <property type="match status" value="1"/>
</dbReference>
<evidence type="ECO:0000256" key="3">
    <source>
        <dbReference type="ARBA" id="ARBA00022475"/>
    </source>
</evidence>
<dbReference type="InterPro" id="IPR051393">
    <property type="entry name" value="ABC_transporter_permease"/>
</dbReference>
<dbReference type="GO" id="GO:0055085">
    <property type="term" value="P:transmembrane transport"/>
    <property type="evidence" value="ECO:0007669"/>
    <property type="project" value="InterPro"/>
</dbReference>
<feature type="transmembrane region" description="Helical" evidence="7">
    <location>
        <begin position="7"/>
        <end position="26"/>
    </location>
</feature>
<feature type="transmembrane region" description="Helical" evidence="7">
    <location>
        <begin position="259"/>
        <end position="279"/>
    </location>
</feature>
<evidence type="ECO:0000256" key="5">
    <source>
        <dbReference type="ARBA" id="ARBA00022989"/>
    </source>
</evidence>
<dbReference type="CDD" id="cd06261">
    <property type="entry name" value="TM_PBP2"/>
    <property type="match status" value="1"/>
</dbReference>
<dbReference type="InterPro" id="IPR000515">
    <property type="entry name" value="MetI-like"/>
</dbReference>
<dbReference type="PANTHER" id="PTHR30193">
    <property type="entry name" value="ABC TRANSPORTER PERMEASE PROTEIN"/>
    <property type="match status" value="1"/>
</dbReference>
<feature type="transmembrane region" description="Helical" evidence="7">
    <location>
        <begin position="71"/>
        <end position="92"/>
    </location>
</feature>
<dbReference type="SUPFAM" id="SSF160964">
    <property type="entry name" value="MalF N-terminal region-like"/>
    <property type="match status" value="1"/>
</dbReference>
<evidence type="ECO:0000313" key="9">
    <source>
        <dbReference type="EMBL" id="RTE11444.1"/>
    </source>
</evidence>
<sequence length="293" mass="33090">MRMRNVLWGLLFVSPWVIGFFWFQLYPLLLSFYYSFTDSTIVKPGKFIGLDNYVKMLTVDKDFFPSIKVTMIYALIAVPAKLAFALLIALILNIKGKSVNLYRTIYYLPSILGGSVAISILWRFLFMKEGVVNQALSFLHIPPINWLGSPHVALGTISMLVVWQFGSSMVLFLAGLKQIPAELYEAGMVDGAGRIRMLGMITIPLLTPIIFFNLVMQTINALQEFTAAFVVTNGGPVKSTYLFGLKIYDEAFQNMKMGYASSLSWFLFAMILILTLFIFRSARSWVHYEDGGK</sequence>
<evidence type="ECO:0000256" key="4">
    <source>
        <dbReference type="ARBA" id="ARBA00022692"/>
    </source>
</evidence>
<dbReference type="OrthoDB" id="9788108at2"/>
<keyword evidence="6 7" id="KW-0472">Membrane</keyword>
<name>A0A430JK55_9BACL</name>
<evidence type="ECO:0000313" key="10">
    <source>
        <dbReference type="Proteomes" id="UP000276128"/>
    </source>
</evidence>
<keyword evidence="4 7" id="KW-0812">Transmembrane</keyword>
<gene>
    <name evidence="9" type="ORF">EJQ19_02200</name>
</gene>
<evidence type="ECO:0000259" key="8">
    <source>
        <dbReference type="PROSITE" id="PS50928"/>
    </source>
</evidence>
<dbReference type="GO" id="GO:0005886">
    <property type="term" value="C:plasma membrane"/>
    <property type="evidence" value="ECO:0007669"/>
    <property type="project" value="UniProtKB-SubCell"/>
</dbReference>